<keyword evidence="9" id="KW-0675">Receptor</keyword>
<comment type="caution">
    <text evidence="16">The sequence shown here is derived from an EMBL/GenBank/DDBJ whole genome shotgun (WGS) entry which is preliminary data.</text>
</comment>
<keyword evidence="10" id="KW-0325">Glycoprotein</keyword>
<evidence type="ECO:0000256" key="12">
    <source>
        <dbReference type="SAM" id="MobiDB-lite"/>
    </source>
</evidence>
<feature type="domain" description="Ig-like" evidence="14">
    <location>
        <begin position="71"/>
        <end position="177"/>
    </location>
</feature>
<dbReference type="SUPFAM" id="SSF48726">
    <property type="entry name" value="Immunoglobulin"/>
    <property type="match status" value="1"/>
</dbReference>
<feature type="region of interest" description="Disordered" evidence="12">
    <location>
        <begin position="846"/>
        <end position="877"/>
    </location>
</feature>
<feature type="region of interest" description="Disordered" evidence="12">
    <location>
        <begin position="31"/>
        <end position="52"/>
    </location>
</feature>
<proteinExistence type="inferred from homology"/>
<sequence>MTSLLDQHAANMTRMSPDISKATFRRFGPAELSNSCSTERSEEEGGDQASGPALQKTRLSCLVTMELLQEPVIAILFAFVIRTENVVRASTCAEIQVQAAVVQLGSSLHASCLLSDDCTLTKGQAVQVQWHLNNHLLEGHVPADQSSRISSVFIPRFTDTRGYLTCCVRQDSDCQIVKGLEIRGGYPPSAPQNLTCLTNLTKSVTLSCKWDPGSETHLPTNYTLHTERRDYQTELKAYPLAAGVHSHTIPRADLSLYRPMRIWVTAQNALGSTSSEPLLLDPMETAKFDPPVIVRVWAEPHRYSCLKLPWTLSRQQAWVTQALTAEIRFRVQDSKAWASETRVIPRGDLQRELEVCGLSHGTAYQLQMRVRYGLGPWSEWGHSQAGSTLERAPTGRLYVWLKVLDEHSPAHDSVQLFWKPSGQFRANGRNVSYHVFMQRYPGKAGWENVCTTLEYHCIFLLPKNTRRVYITAKNSAGESSPIPVPVYQHRGLAPVSDLRVSPAGDRSLLVLWQSPGSPAVTGYAVEWGPSWETDPRFTDFHLLDRNESSFLISAGIEPYMPYRISVLPRYKEGIGFPRTVEGYSRQKAPSVAPNLRVGEIHHTYVELTWDNTPLEQRNGIIQGYTIFYWDERDRMEAVTAGPTRRRVVLTDLRALSMYKAFIMASTEGGSVNGTIVTLKTASVDAWAVVITVMPVCVGFVLIIVVTIFTCFTKQERLRKHFWPIIPDPANSSIKMWTEADALKNYPAFQSTKDIQDPTPVHLSWFSLLEVPEGRPEKGSGQTEDDCWLQGGDTSGLGEPLCGSSRHPGECDSVGHRDSVPYATVVFACPYRTHARAPSPVYLRSDSTQPLLEEEPPSPGQYQNLHFQEGTEGGGCVQGQKESSVFWEDFPLLSALKINDV</sequence>
<dbReference type="EMBL" id="JAFDVH010000010">
    <property type="protein sequence ID" value="KAG7469091.1"/>
    <property type="molecule type" value="Genomic_DNA"/>
</dbReference>
<keyword evidence="11" id="KW-0393">Immunoglobulin domain</keyword>
<dbReference type="AlphaFoldDB" id="A0A9D3PVB3"/>
<dbReference type="InterPro" id="IPR003529">
    <property type="entry name" value="Hematopoietin_rcpt_Gp130_CS"/>
</dbReference>
<dbReference type="InterPro" id="IPR013783">
    <property type="entry name" value="Ig-like_fold"/>
</dbReference>
<dbReference type="Pfam" id="PF00041">
    <property type="entry name" value="fn3"/>
    <property type="match status" value="2"/>
</dbReference>
<dbReference type="Pfam" id="PF06328">
    <property type="entry name" value="Lep_receptor_Ig"/>
    <property type="match status" value="1"/>
</dbReference>
<keyword evidence="5" id="KW-0677">Repeat</keyword>
<dbReference type="CDD" id="cd00063">
    <property type="entry name" value="FN3"/>
    <property type="match status" value="3"/>
</dbReference>
<dbReference type="Gene3D" id="2.60.40.10">
    <property type="entry name" value="Immunoglobulins"/>
    <property type="match status" value="6"/>
</dbReference>
<reference evidence="16" key="1">
    <citation type="submission" date="2021-01" db="EMBL/GenBank/DDBJ databases">
        <authorList>
            <person name="Zahm M."/>
            <person name="Roques C."/>
            <person name="Cabau C."/>
            <person name="Klopp C."/>
            <person name="Donnadieu C."/>
            <person name="Jouanno E."/>
            <person name="Lampietro C."/>
            <person name="Louis A."/>
            <person name="Herpin A."/>
            <person name="Echchiki A."/>
            <person name="Berthelot C."/>
            <person name="Parey E."/>
            <person name="Roest-Crollius H."/>
            <person name="Braasch I."/>
            <person name="Postlethwait J."/>
            <person name="Bobe J."/>
            <person name="Montfort J."/>
            <person name="Bouchez O."/>
            <person name="Begum T."/>
            <person name="Mejri S."/>
            <person name="Adams A."/>
            <person name="Chen W.-J."/>
            <person name="Guiguen Y."/>
        </authorList>
    </citation>
    <scope>NUCLEOTIDE SEQUENCE</scope>
    <source>
        <strain evidence="16">YG-15Mar2019-1</strain>
        <tissue evidence="16">Brain</tissue>
    </source>
</reference>
<evidence type="ECO:0000256" key="8">
    <source>
        <dbReference type="ARBA" id="ARBA00023157"/>
    </source>
</evidence>
<dbReference type="SMART" id="SM00060">
    <property type="entry name" value="FN3"/>
    <property type="match status" value="4"/>
</dbReference>
<dbReference type="InterPro" id="IPR003961">
    <property type="entry name" value="FN3_dom"/>
</dbReference>
<keyword evidence="4" id="KW-0732">Signal</keyword>
<evidence type="ECO:0000259" key="14">
    <source>
        <dbReference type="PROSITE" id="PS50835"/>
    </source>
</evidence>
<evidence type="ECO:0000259" key="15">
    <source>
        <dbReference type="PROSITE" id="PS50853"/>
    </source>
</evidence>
<dbReference type="SUPFAM" id="SSF49265">
    <property type="entry name" value="Fibronectin type III"/>
    <property type="match status" value="4"/>
</dbReference>
<evidence type="ECO:0000256" key="4">
    <source>
        <dbReference type="ARBA" id="ARBA00022729"/>
    </source>
</evidence>
<keyword evidence="17" id="KW-1185">Reference proteome</keyword>
<evidence type="ECO:0000256" key="3">
    <source>
        <dbReference type="ARBA" id="ARBA00022692"/>
    </source>
</evidence>
<dbReference type="Proteomes" id="UP001046870">
    <property type="component" value="Chromosome 10"/>
</dbReference>
<gene>
    <name evidence="16" type="ORF">MATL_G00125150</name>
</gene>
<dbReference type="InterPro" id="IPR010457">
    <property type="entry name" value="IgC2-like_lig-bd"/>
</dbReference>
<comment type="subcellular location">
    <subcellularLocation>
        <location evidence="1">Membrane</location>
        <topology evidence="1">Single-pass type I membrane protein</topology>
    </subcellularLocation>
</comment>
<evidence type="ECO:0000256" key="10">
    <source>
        <dbReference type="ARBA" id="ARBA00023180"/>
    </source>
</evidence>
<protein>
    <recommendedName>
        <fullName evidence="18">Granulocyte colony-stimulating factor receptor</fullName>
    </recommendedName>
</protein>
<feature type="domain" description="Fibronectin type-III" evidence="15">
    <location>
        <begin position="190"/>
        <end position="288"/>
    </location>
</feature>
<evidence type="ECO:0008006" key="18">
    <source>
        <dbReference type="Google" id="ProtNLM"/>
    </source>
</evidence>
<dbReference type="PANTHER" id="PTHR48423">
    <property type="entry name" value="INTERLEUKIN-27 RECEPTOR SUBUNIT ALPHA"/>
    <property type="match status" value="1"/>
</dbReference>
<evidence type="ECO:0000256" key="1">
    <source>
        <dbReference type="ARBA" id="ARBA00004479"/>
    </source>
</evidence>
<evidence type="ECO:0000313" key="17">
    <source>
        <dbReference type="Proteomes" id="UP001046870"/>
    </source>
</evidence>
<evidence type="ECO:0000256" key="13">
    <source>
        <dbReference type="SAM" id="Phobius"/>
    </source>
</evidence>
<dbReference type="InterPro" id="IPR007110">
    <property type="entry name" value="Ig-like_dom"/>
</dbReference>
<dbReference type="GO" id="GO:0005886">
    <property type="term" value="C:plasma membrane"/>
    <property type="evidence" value="ECO:0007669"/>
    <property type="project" value="UniProtKB-ARBA"/>
</dbReference>
<dbReference type="OrthoDB" id="9887129at2759"/>
<comment type="similarity">
    <text evidence="2">Belongs to the type I cytokine receptor family. Type 2 subfamily.</text>
</comment>
<feature type="domain" description="Fibronectin type-III" evidence="15">
    <location>
        <begin position="290"/>
        <end position="391"/>
    </location>
</feature>
<dbReference type="InterPro" id="IPR036116">
    <property type="entry name" value="FN3_sf"/>
</dbReference>
<dbReference type="PANTHER" id="PTHR48423:SF1">
    <property type="entry name" value="INTERLEUKIN-27 RECEPTOR SUBUNIT ALPHA"/>
    <property type="match status" value="1"/>
</dbReference>
<dbReference type="PROSITE" id="PS50835">
    <property type="entry name" value="IG_LIKE"/>
    <property type="match status" value="1"/>
</dbReference>
<evidence type="ECO:0000256" key="11">
    <source>
        <dbReference type="ARBA" id="ARBA00023319"/>
    </source>
</evidence>
<dbReference type="InterPro" id="IPR036179">
    <property type="entry name" value="Ig-like_dom_sf"/>
</dbReference>
<dbReference type="FunFam" id="2.60.40.10:FF:000465">
    <property type="entry name" value="Granulocyte colony-stimulating factor receptor"/>
    <property type="match status" value="1"/>
</dbReference>
<keyword evidence="6 13" id="KW-1133">Transmembrane helix</keyword>
<feature type="transmembrane region" description="Helical" evidence="13">
    <location>
        <begin position="685"/>
        <end position="711"/>
    </location>
</feature>
<feature type="domain" description="Fibronectin type-III" evidence="15">
    <location>
        <begin position="591"/>
        <end position="683"/>
    </location>
</feature>
<dbReference type="PROSITE" id="PS50853">
    <property type="entry name" value="FN3"/>
    <property type="match status" value="4"/>
</dbReference>
<evidence type="ECO:0000256" key="6">
    <source>
        <dbReference type="ARBA" id="ARBA00022989"/>
    </source>
</evidence>
<keyword evidence="8" id="KW-1015">Disulfide bond</keyword>
<keyword evidence="7 13" id="KW-0472">Membrane</keyword>
<feature type="domain" description="Fibronectin type-III" evidence="15">
    <location>
        <begin position="494"/>
        <end position="590"/>
    </location>
</feature>
<dbReference type="GO" id="GO:0004896">
    <property type="term" value="F:cytokine receptor activity"/>
    <property type="evidence" value="ECO:0007669"/>
    <property type="project" value="InterPro"/>
</dbReference>
<evidence type="ECO:0000313" key="16">
    <source>
        <dbReference type="EMBL" id="KAG7469091.1"/>
    </source>
</evidence>
<accession>A0A9D3PVB3</accession>
<dbReference type="InterPro" id="IPR052672">
    <property type="entry name" value="Type1_Cytokine_Rcpt_Type2"/>
</dbReference>
<dbReference type="PROSITE" id="PS01353">
    <property type="entry name" value="HEMATOPO_REC_L_F2"/>
    <property type="match status" value="1"/>
</dbReference>
<keyword evidence="3 13" id="KW-0812">Transmembrane</keyword>
<organism evidence="16 17">
    <name type="scientific">Megalops atlanticus</name>
    <name type="common">Tarpon</name>
    <name type="synonym">Clupea gigantea</name>
    <dbReference type="NCBI Taxonomy" id="7932"/>
    <lineage>
        <taxon>Eukaryota</taxon>
        <taxon>Metazoa</taxon>
        <taxon>Chordata</taxon>
        <taxon>Craniata</taxon>
        <taxon>Vertebrata</taxon>
        <taxon>Euteleostomi</taxon>
        <taxon>Actinopterygii</taxon>
        <taxon>Neopterygii</taxon>
        <taxon>Teleostei</taxon>
        <taxon>Elopiformes</taxon>
        <taxon>Megalopidae</taxon>
        <taxon>Megalops</taxon>
    </lineage>
</organism>
<evidence type="ECO:0000256" key="2">
    <source>
        <dbReference type="ARBA" id="ARBA00008921"/>
    </source>
</evidence>
<evidence type="ECO:0000256" key="9">
    <source>
        <dbReference type="ARBA" id="ARBA00023170"/>
    </source>
</evidence>
<evidence type="ECO:0000256" key="5">
    <source>
        <dbReference type="ARBA" id="ARBA00022737"/>
    </source>
</evidence>
<name>A0A9D3PVB3_MEGAT</name>
<evidence type="ECO:0000256" key="7">
    <source>
        <dbReference type="ARBA" id="ARBA00023136"/>
    </source>
</evidence>